<feature type="compositionally biased region" description="Basic and acidic residues" evidence="5">
    <location>
        <begin position="197"/>
        <end position="206"/>
    </location>
</feature>
<keyword evidence="7" id="KW-0732">Signal</keyword>
<keyword evidence="9" id="KW-1185">Reference proteome</keyword>
<evidence type="ECO:0000256" key="7">
    <source>
        <dbReference type="SAM" id="SignalP"/>
    </source>
</evidence>
<dbReference type="AlphaFoldDB" id="A0A428TIH6"/>
<organism evidence="8 9">
    <name type="scientific">Fusarium ambrosium</name>
    <dbReference type="NCBI Taxonomy" id="131363"/>
    <lineage>
        <taxon>Eukaryota</taxon>
        <taxon>Fungi</taxon>
        <taxon>Dikarya</taxon>
        <taxon>Ascomycota</taxon>
        <taxon>Pezizomycotina</taxon>
        <taxon>Sordariomycetes</taxon>
        <taxon>Hypocreomycetidae</taxon>
        <taxon>Hypocreales</taxon>
        <taxon>Nectriaceae</taxon>
        <taxon>Fusarium</taxon>
        <taxon>Fusarium solani species complex</taxon>
    </lineage>
</organism>
<name>A0A428TIH6_9HYPO</name>
<feature type="compositionally biased region" description="Low complexity" evidence="5">
    <location>
        <begin position="175"/>
        <end position="190"/>
    </location>
</feature>
<accession>A0A428TIH6</accession>
<feature type="region of interest" description="Disordered" evidence="5">
    <location>
        <begin position="150"/>
        <end position="208"/>
    </location>
</feature>
<keyword evidence="3 6" id="KW-1133">Transmembrane helix</keyword>
<dbReference type="InterPro" id="IPR051694">
    <property type="entry name" value="Immunoregulatory_rcpt-like"/>
</dbReference>
<comment type="subcellular location">
    <subcellularLocation>
        <location evidence="1">Membrane</location>
        <topology evidence="1">Single-pass membrane protein</topology>
    </subcellularLocation>
</comment>
<comment type="caution">
    <text evidence="8">The sequence shown here is derived from an EMBL/GenBank/DDBJ whole genome shotgun (WGS) entry which is preliminary data.</text>
</comment>
<evidence type="ECO:0000256" key="5">
    <source>
        <dbReference type="SAM" id="MobiDB-lite"/>
    </source>
</evidence>
<feature type="compositionally biased region" description="Low complexity" evidence="5">
    <location>
        <begin position="150"/>
        <end position="165"/>
    </location>
</feature>
<feature type="chain" id="PRO_5019423412" description="Mid2 domain-containing protein" evidence="7">
    <location>
        <begin position="21"/>
        <end position="296"/>
    </location>
</feature>
<evidence type="ECO:0000256" key="4">
    <source>
        <dbReference type="ARBA" id="ARBA00023136"/>
    </source>
</evidence>
<keyword evidence="4 6" id="KW-0472">Membrane</keyword>
<dbReference type="GO" id="GO:0071944">
    <property type="term" value="C:cell periphery"/>
    <property type="evidence" value="ECO:0007669"/>
    <property type="project" value="UniProtKB-ARBA"/>
</dbReference>
<protein>
    <recommendedName>
        <fullName evidence="10">Mid2 domain-containing protein</fullName>
    </recommendedName>
</protein>
<feature type="compositionally biased region" description="Polar residues" evidence="5">
    <location>
        <begin position="284"/>
        <end position="296"/>
    </location>
</feature>
<evidence type="ECO:0000256" key="1">
    <source>
        <dbReference type="ARBA" id="ARBA00004167"/>
    </source>
</evidence>
<reference evidence="8 9" key="1">
    <citation type="submission" date="2017-06" db="EMBL/GenBank/DDBJ databases">
        <title>Cmopartive genomic analysis of Ambrosia Fusariam Clade fungi.</title>
        <authorList>
            <person name="Stajich J.E."/>
            <person name="Carrillo J."/>
            <person name="Kijimoto T."/>
            <person name="Eskalen A."/>
            <person name="O'Donnell K."/>
            <person name="Kasson M."/>
        </authorList>
    </citation>
    <scope>NUCLEOTIDE SEQUENCE [LARGE SCALE GENOMIC DNA]</scope>
    <source>
        <strain evidence="8 9">NRRL 20438</strain>
    </source>
</reference>
<evidence type="ECO:0000313" key="9">
    <source>
        <dbReference type="Proteomes" id="UP000288429"/>
    </source>
</evidence>
<feature type="region of interest" description="Disordered" evidence="5">
    <location>
        <begin position="247"/>
        <end position="296"/>
    </location>
</feature>
<dbReference type="GO" id="GO:0016020">
    <property type="term" value="C:membrane"/>
    <property type="evidence" value="ECO:0007669"/>
    <property type="project" value="UniProtKB-SubCell"/>
</dbReference>
<evidence type="ECO:0000256" key="3">
    <source>
        <dbReference type="ARBA" id="ARBA00022989"/>
    </source>
</evidence>
<keyword evidence="2 6" id="KW-0812">Transmembrane</keyword>
<evidence type="ECO:0008006" key="10">
    <source>
        <dbReference type="Google" id="ProtNLM"/>
    </source>
</evidence>
<evidence type="ECO:0000256" key="6">
    <source>
        <dbReference type="SAM" id="Phobius"/>
    </source>
</evidence>
<dbReference type="EMBL" id="NIZV01000184">
    <property type="protein sequence ID" value="RSM01848.1"/>
    <property type="molecule type" value="Genomic_DNA"/>
</dbReference>
<gene>
    <name evidence="8" type="ORF">CDV31_011198</name>
</gene>
<sequence>MHSLMFTALSVLGLVASVHSETVFTNPATWNAEDDDRSNYQVYEVGDRIPIRWTTDRDRISVAVWESGVSGPFLWAWVDQNLTERSTTWRVDFGNGRFDTDVGAEHARFWFALYDPEDIVDRSADGSESLVNSASFNVTVPDYKLATAKTTTTTEAATTSSTPIETETETETKSETTTSTTSTTTTSSETESVDSDAADKEEDKDSGLSAGAAAGIGVGASVGGIAILGAIGFFVWRNLRKRKEQQYQGPPQYYQQQYHPQTPYQPGQTPLQSPEAKAELPAHSATTSTSQVHEAP</sequence>
<dbReference type="PANTHER" id="PTHR15549">
    <property type="entry name" value="PAIRED IMMUNOGLOBULIN-LIKE TYPE 2 RECEPTOR"/>
    <property type="match status" value="1"/>
</dbReference>
<feature type="compositionally biased region" description="Low complexity" evidence="5">
    <location>
        <begin position="247"/>
        <end position="270"/>
    </location>
</feature>
<evidence type="ECO:0000313" key="8">
    <source>
        <dbReference type="EMBL" id="RSM01848.1"/>
    </source>
</evidence>
<feature type="transmembrane region" description="Helical" evidence="6">
    <location>
        <begin position="212"/>
        <end position="236"/>
    </location>
</feature>
<dbReference type="Proteomes" id="UP000288429">
    <property type="component" value="Unassembled WGS sequence"/>
</dbReference>
<feature type="signal peptide" evidence="7">
    <location>
        <begin position="1"/>
        <end position="20"/>
    </location>
</feature>
<proteinExistence type="predicted"/>
<evidence type="ECO:0000256" key="2">
    <source>
        <dbReference type="ARBA" id="ARBA00022692"/>
    </source>
</evidence>
<dbReference type="PANTHER" id="PTHR15549:SF30">
    <property type="entry name" value="MID2 DOMAIN-CONTAINING PROTEIN"/>
    <property type="match status" value="1"/>
</dbReference>